<protein>
    <submittedName>
        <fullName evidence="1">Uncharacterized protein</fullName>
    </submittedName>
</protein>
<dbReference type="Proteomes" id="UP000054166">
    <property type="component" value="Unassembled WGS sequence"/>
</dbReference>
<proteinExistence type="predicted"/>
<dbReference type="HOGENOM" id="CLU_1825990_0_0_1"/>
<accession>A0A0C3FPF2</accession>
<dbReference type="EMBL" id="KN832983">
    <property type="protein sequence ID" value="KIM86035.1"/>
    <property type="molecule type" value="Genomic_DNA"/>
</dbReference>
<name>A0A0C3FPF2_PILCF</name>
<organism evidence="1 2">
    <name type="scientific">Piloderma croceum (strain F 1598)</name>
    <dbReference type="NCBI Taxonomy" id="765440"/>
    <lineage>
        <taxon>Eukaryota</taxon>
        <taxon>Fungi</taxon>
        <taxon>Dikarya</taxon>
        <taxon>Basidiomycota</taxon>
        <taxon>Agaricomycotina</taxon>
        <taxon>Agaricomycetes</taxon>
        <taxon>Agaricomycetidae</taxon>
        <taxon>Atheliales</taxon>
        <taxon>Atheliaceae</taxon>
        <taxon>Piloderma</taxon>
    </lineage>
</organism>
<reference evidence="1 2" key="1">
    <citation type="submission" date="2014-04" db="EMBL/GenBank/DDBJ databases">
        <authorList>
            <consortium name="DOE Joint Genome Institute"/>
            <person name="Kuo A."/>
            <person name="Tarkka M."/>
            <person name="Buscot F."/>
            <person name="Kohler A."/>
            <person name="Nagy L.G."/>
            <person name="Floudas D."/>
            <person name="Copeland A."/>
            <person name="Barry K.W."/>
            <person name="Cichocki N."/>
            <person name="Veneault-Fourrey C."/>
            <person name="LaButti K."/>
            <person name="Lindquist E.A."/>
            <person name="Lipzen A."/>
            <person name="Lundell T."/>
            <person name="Morin E."/>
            <person name="Murat C."/>
            <person name="Sun H."/>
            <person name="Tunlid A."/>
            <person name="Henrissat B."/>
            <person name="Grigoriev I.V."/>
            <person name="Hibbett D.S."/>
            <person name="Martin F."/>
            <person name="Nordberg H.P."/>
            <person name="Cantor M.N."/>
            <person name="Hua S.X."/>
        </authorList>
    </citation>
    <scope>NUCLEOTIDE SEQUENCE [LARGE SCALE GENOMIC DNA]</scope>
    <source>
        <strain evidence="1 2">F 1598</strain>
    </source>
</reference>
<evidence type="ECO:0000313" key="1">
    <source>
        <dbReference type="EMBL" id="KIM86035.1"/>
    </source>
</evidence>
<evidence type="ECO:0000313" key="2">
    <source>
        <dbReference type="Proteomes" id="UP000054166"/>
    </source>
</evidence>
<sequence length="141" mass="14460">MASGDPDNSFAVAPIPPPSHGFLNAQLSATSSLRGVASAAMAFDPASFSNQASGSIAGILNQNRKFSSMLQDAFTLSAISSALRFQAAPTSVGPQAASVPQVDNVRAVLKIRAQLGRLAGGGAKIPNFLQQIHLDALADKD</sequence>
<gene>
    <name evidence="1" type="ORF">PILCRDRAFT_5108</name>
</gene>
<dbReference type="InParanoid" id="A0A0C3FPF2"/>
<reference evidence="2" key="2">
    <citation type="submission" date="2015-01" db="EMBL/GenBank/DDBJ databases">
        <title>Evolutionary Origins and Diversification of the Mycorrhizal Mutualists.</title>
        <authorList>
            <consortium name="DOE Joint Genome Institute"/>
            <consortium name="Mycorrhizal Genomics Consortium"/>
            <person name="Kohler A."/>
            <person name="Kuo A."/>
            <person name="Nagy L.G."/>
            <person name="Floudas D."/>
            <person name="Copeland A."/>
            <person name="Barry K.W."/>
            <person name="Cichocki N."/>
            <person name="Veneault-Fourrey C."/>
            <person name="LaButti K."/>
            <person name="Lindquist E.A."/>
            <person name="Lipzen A."/>
            <person name="Lundell T."/>
            <person name="Morin E."/>
            <person name="Murat C."/>
            <person name="Riley R."/>
            <person name="Ohm R."/>
            <person name="Sun H."/>
            <person name="Tunlid A."/>
            <person name="Henrissat B."/>
            <person name="Grigoriev I.V."/>
            <person name="Hibbett D.S."/>
            <person name="Martin F."/>
        </authorList>
    </citation>
    <scope>NUCLEOTIDE SEQUENCE [LARGE SCALE GENOMIC DNA]</scope>
    <source>
        <strain evidence="2">F 1598</strain>
    </source>
</reference>
<dbReference type="AlphaFoldDB" id="A0A0C3FPF2"/>
<keyword evidence="2" id="KW-1185">Reference proteome</keyword>